<evidence type="ECO:0000256" key="6">
    <source>
        <dbReference type="ARBA" id="ARBA00022679"/>
    </source>
</evidence>
<feature type="transmembrane region" description="Helical" evidence="11">
    <location>
        <begin position="50"/>
        <end position="72"/>
    </location>
</feature>
<dbReference type="InterPro" id="IPR007895">
    <property type="entry name" value="MASE1"/>
</dbReference>
<dbReference type="OrthoDB" id="5525648at2"/>
<dbReference type="SUPFAM" id="SSF55781">
    <property type="entry name" value="GAF domain-like"/>
    <property type="match status" value="1"/>
</dbReference>
<proteinExistence type="predicted"/>
<evidence type="ECO:0000256" key="9">
    <source>
        <dbReference type="ARBA" id="ARBA00022989"/>
    </source>
</evidence>
<evidence type="ECO:0000256" key="1">
    <source>
        <dbReference type="ARBA" id="ARBA00000085"/>
    </source>
</evidence>
<evidence type="ECO:0000256" key="4">
    <source>
        <dbReference type="ARBA" id="ARBA00022475"/>
    </source>
</evidence>
<dbReference type="SUPFAM" id="SSF47384">
    <property type="entry name" value="Homodimeric domain of signal transducing histidine kinase"/>
    <property type="match status" value="1"/>
</dbReference>
<evidence type="ECO:0000313" key="14">
    <source>
        <dbReference type="Proteomes" id="UP000309215"/>
    </source>
</evidence>
<name>A0A4U1IMN9_9BACT</name>
<dbReference type="CDD" id="cd00075">
    <property type="entry name" value="HATPase"/>
    <property type="match status" value="1"/>
</dbReference>
<feature type="transmembrane region" description="Helical" evidence="11">
    <location>
        <begin position="104"/>
        <end position="122"/>
    </location>
</feature>
<comment type="subcellular location">
    <subcellularLocation>
        <location evidence="2">Cell membrane</location>
        <topology evidence="2">Multi-pass membrane protein</topology>
    </subcellularLocation>
</comment>
<dbReference type="InterPro" id="IPR005467">
    <property type="entry name" value="His_kinase_dom"/>
</dbReference>
<dbReference type="Gene3D" id="3.30.565.10">
    <property type="entry name" value="Histidine kinase-like ATPase, C-terminal domain"/>
    <property type="match status" value="1"/>
</dbReference>
<evidence type="ECO:0000313" key="13">
    <source>
        <dbReference type="EMBL" id="TKC95179.1"/>
    </source>
</evidence>
<evidence type="ECO:0000256" key="3">
    <source>
        <dbReference type="ARBA" id="ARBA00012438"/>
    </source>
</evidence>
<dbReference type="EMBL" id="SSMQ01000101">
    <property type="protein sequence ID" value="TKC95179.1"/>
    <property type="molecule type" value="Genomic_DNA"/>
</dbReference>
<dbReference type="InterPro" id="IPR003594">
    <property type="entry name" value="HATPase_dom"/>
</dbReference>
<sequence length="739" mass="79693">MGTFSLVQKSGVVAVGLRRRLVSGKPARTFLGCVVLFLAFLGLSEASYLFVFPPASNAVFWLPSGLTMAWFLRTTKAHWPAWLLVVFLAEVLVVLQHGQPPALAMAWGAAGGLLPFTGASLLRRRTRAGFVFRRPWDVARLVWLGAAVGAIPGTLVAAAASVVWLGDPSFWHVAIGWWSSDALGVLLLCPLFLTWTEPAPPRSGRAVEALSLLVILTGGAWWVFGSVRPREIESALPALLFPLTAWAAIRFGPRGATAATVLVDFMAALHTSRGRGPFAMGSTSVAARVLTVQTYVSVLNGLVLLLAMVVVEEQKARAAAERAEQRMKFLAMASEILSESLDFTTRFAALARLCVQSMADWCVIDVVGEGGVVQRLGGAHREPGSEALLRQLEEQYAPDATSPHPAAEVLRTGKPMLLPLLTDELLQAHAVDAEHARLIRALGTCSAMAVPLSVRGQTLGVLSLGCAAPGRHYSPADLELATELARRAAISIDNARLYRDAQGAIRLRDEILSIASHELNTPMTSLKLDVQTLKRVAAPSGEPLPPSLTRVERQIQKLARLIEELLDVTRITTGRMHLQIEDVDLPALVRDVTERFTEDFSRAACSLTLHAEPSLVGRWDHLRLEQVVTNLISNGIKFGSGRPIEIWVGQADGAARLTVRDHGIGIPPDRLPYIFERFERAVSSRAYAGLGLGLYIVRSIVEALGGSIRVESTVGSGTMFTVDLPPAGPPHAAGKEGER</sequence>
<dbReference type="PROSITE" id="PS50109">
    <property type="entry name" value="HIS_KIN"/>
    <property type="match status" value="1"/>
</dbReference>
<dbReference type="RefSeq" id="WP_136935809.1">
    <property type="nucleotide sequence ID" value="NZ_SSMQ01000101.1"/>
</dbReference>
<feature type="transmembrane region" description="Helical" evidence="11">
    <location>
        <begin position="79"/>
        <end position="98"/>
    </location>
</feature>
<keyword evidence="9 11" id="KW-1133">Transmembrane helix</keyword>
<dbReference type="GO" id="GO:0005886">
    <property type="term" value="C:plasma membrane"/>
    <property type="evidence" value="ECO:0007669"/>
    <property type="project" value="UniProtKB-SubCell"/>
</dbReference>
<evidence type="ECO:0000256" key="8">
    <source>
        <dbReference type="ARBA" id="ARBA00022777"/>
    </source>
</evidence>
<dbReference type="InterPro" id="IPR029016">
    <property type="entry name" value="GAF-like_dom_sf"/>
</dbReference>
<evidence type="ECO:0000256" key="7">
    <source>
        <dbReference type="ARBA" id="ARBA00022692"/>
    </source>
</evidence>
<dbReference type="SMART" id="SM00388">
    <property type="entry name" value="HisKA"/>
    <property type="match status" value="1"/>
</dbReference>
<feature type="transmembrane region" description="Helical" evidence="11">
    <location>
        <begin position="290"/>
        <end position="311"/>
    </location>
</feature>
<keyword evidence="14" id="KW-1185">Reference proteome</keyword>
<accession>A0A4U1IMN9</accession>
<dbReference type="EC" id="2.7.13.3" evidence="3"/>
<dbReference type="CDD" id="cd00082">
    <property type="entry name" value="HisKA"/>
    <property type="match status" value="1"/>
</dbReference>
<dbReference type="Gene3D" id="1.10.287.130">
    <property type="match status" value="1"/>
</dbReference>
<dbReference type="InterPro" id="IPR036097">
    <property type="entry name" value="HisK_dim/P_sf"/>
</dbReference>
<dbReference type="Proteomes" id="UP000309215">
    <property type="component" value="Unassembled WGS sequence"/>
</dbReference>
<dbReference type="Gene3D" id="3.30.450.40">
    <property type="match status" value="1"/>
</dbReference>
<evidence type="ECO:0000256" key="11">
    <source>
        <dbReference type="SAM" id="Phobius"/>
    </source>
</evidence>
<dbReference type="Pfam" id="PF05231">
    <property type="entry name" value="MASE1"/>
    <property type="match status" value="1"/>
</dbReference>
<dbReference type="SMART" id="SM00387">
    <property type="entry name" value="HATPase_c"/>
    <property type="match status" value="1"/>
</dbReference>
<feature type="transmembrane region" description="Helical" evidence="11">
    <location>
        <begin position="170"/>
        <end position="194"/>
    </location>
</feature>
<feature type="transmembrane region" description="Helical" evidence="11">
    <location>
        <begin position="244"/>
        <end position="269"/>
    </location>
</feature>
<dbReference type="Pfam" id="PF01590">
    <property type="entry name" value="GAF"/>
    <property type="match status" value="1"/>
</dbReference>
<keyword evidence="5" id="KW-0597">Phosphoprotein</keyword>
<dbReference type="InterPro" id="IPR036890">
    <property type="entry name" value="HATPase_C_sf"/>
</dbReference>
<dbReference type="InterPro" id="IPR003661">
    <property type="entry name" value="HisK_dim/P_dom"/>
</dbReference>
<keyword evidence="7 11" id="KW-0812">Transmembrane</keyword>
<dbReference type="PANTHER" id="PTHR43547">
    <property type="entry name" value="TWO-COMPONENT HISTIDINE KINASE"/>
    <property type="match status" value="1"/>
</dbReference>
<dbReference type="FunFam" id="3.30.450.40:FF:000035">
    <property type="entry name" value="PAS sensor protein"/>
    <property type="match status" value="1"/>
</dbReference>
<gene>
    <name evidence="13" type="ORF">E8A74_47460</name>
</gene>
<organism evidence="13 14">
    <name type="scientific">Polyangium fumosum</name>
    <dbReference type="NCBI Taxonomy" id="889272"/>
    <lineage>
        <taxon>Bacteria</taxon>
        <taxon>Pseudomonadati</taxon>
        <taxon>Myxococcota</taxon>
        <taxon>Polyangia</taxon>
        <taxon>Polyangiales</taxon>
        <taxon>Polyangiaceae</taxon>
        <taxon>Polyangium</taxon>
    </lineage>
</organism>
<dbReference type="FunFam" id="3.30.565.10:FF:000006">
    <property type="entry name" value="Sensor histidine kinase WalK"/>
    <property type="match status" value="1"/>
</dbReference>
<dbReference type="GO" id="GO:0000155">
    <property type="term" value="F:phosphorelay sensor kinase activity"/>
    <property type="evidence" value="ECO:0007669"/>
    <property type="project" value="InterPro"/>
</dbReference>
<dbReference type="AlphaFoldDB" id="A0A4U1IMN9"/>
<keyword evidence="8" id="KW-0418">Kinase</keyword>
<feature type="transmembrane region" description="Helical" evidence="11">
    <location>
        <begin position="142"/>
        <end position="164"/>
    </location>
</feature>
<protein>
    <recommendedName>
        <fullName evidence="3">histidine kinase</fullName>
        <ecNumber evidence="3">2.7.13.3</ecNumber>
    </recommendedName>
</protein>
<reference evidence="13 14" key="1">
    <citation type="submission" date="2019-04" db="EMBL/GenBank/DDBJ databases">
        <authorList>
            <person name="Li Y."/>
            <person name="Wang J."/>
        </authorList>
    </citation>
    <scope>NUCLEOTIDE SEQUENCE [LARGE SCALE GENOMIC DNA]</scope>
    <source>
        <strain evidence="13 14">DSM 14668</strain>
    </source>
</reference>
<feature type="transmembrane region" description="Helical" evidence="11">
    <location>
        <begin position="27"/>
        <end position="44"/>
    </location>
</feature>
<comment type="caution">
    <text evidence="13">The sequence shown here is derived from an EMBL/GenBank/DDBJ whole genome shotgun (WGS) entry which is preliminary data.</text>
</comment>
<dbReference type="Pfam" id="PF02518">
    <property type="entry name" value="HATPase_c"/>
    <property type="match status" value="1"/>
</dbReference>
<evidence type="ECO:0000259" key="12">
    <source>
        <dbReference type="PROSITE" id="PS50109"/>
    </source>
</evidence>
<dbReference type="Pfam" id="PF00512">
    <property type="entry name" value="HisKA"/>
    <property type="match status" value="1"/>
</dbReference>
<dbReference type="SMART" id="SM00065">
    <property type="entry name" value="GAF"/>
    <property type="match status" value="1"/>
</dbReference>
<dbReference type="PRINTS" id="PR00344">
    <property type="entry name" value="BCTRLSENSOR"/>
</dbReference>
<feature type="transmembrane region" description="Helical" evidence="11">
    <location>
        <begin position="206"/>
        <end position="224"/>
    </location>
</feature>
<dbReference type="PANTHER" id="PTHR43547:SF2">
    <property type="entry name" value="HYBRID SIGNAL TRANSDUCTION HISTIDINE KINASE C"/>
    <property type="match status" value="1"/>
</dbReference>
<evidence type="ECO:0000256" key="5">
    <source>
        <dbReference type="ARBA" id="ARBA00022553"/>
    </source>
</evidence>
<evidence type="ECO:0000256" key="2">
    <source>
        <dbReference type="ARBA" id="ARBA00004651"/>
    </source>
</evidence>
<dbReference type="InterPro" id="IPR004358">
    <property type="entry name" value="Sig_transdc_His_kin-like_C"/>
</dbReference>
<dbReference type="SUPFAM" id="SSF55874">
    <property type="entry name" value="ATPase domain of HSP90 chaperone/DNA topoisomerase II/histidine kinase"/>
    <property type="match status" value="1"/>
</dbReference>
<feature type="domain" description="Histidine kinase" evidence="12">
    <location>
        <begin position="514"/>
        <end position="728"/>
    </location>
</feature>
<keyword evidence="4" id="KW-1003">Cell membrane</keyword>
<dbReference type="InterPro" id="IPR003018">
    <property type="entry name" value="GAF"/>
</dbReference>
<keyword evidence="6" id="KW-0808">Transferase</keyword>
<evidence type="ECO:0000256" key="10">
    <source>
        <dbReference type="ARBA" id="ARBA00023136"/>
    </source>
</evidence>
<keyword evidence="10 11" id="KW-0472">Membrane</keyword>
<comment type="catalytic activity">
    <reaction evidence="1">
        <text>ATP + protein L-histidine = ADP + protein N-phospho-L-histidine.</text>
        <dbReference type="EC" id="2.7.13.3"/>
    </reaction>
</comment>